<organism evidence="1">
    <name type="scientific">Rhizophora mucronata</name>
    <name type="common">Asiatic mangrove</name>
    <dbReference type="NCBI Taxonomy" id="61149"/>
    <lineage>
        <taxon>Eukaryota</taxon>
        <taxon>Viridiplantae</taxon>
        <taxon>Streptophyta</taxon>
        <taxon>Embryophyta</taxon>
        <taxon>Tracheophyta</taxon>
        <taxon>Spermatophyta</taxon>
        <taxon>Magnoliopsida</taxon>
        <taxon>eudicotyledons</taxon>
        <taxon>Gunneridae</taxon>
        <taxon>Pentapetalae</taxon>
        <taxon>rosids</taxon>
        <taxon>fabids</taxon>
        <taxon>Malpighiales</taxon>
        <taxon>Rhizophoraceae</taxon>
        <taxon>Rhizophora</taxon>
    </lineage>
</organism>
<reference evidence="1" key="1">
    <citation type="submission" date="2018-02" db="EMBL/GenBank/DDBJ databases">
        <title>Rhizophora mucronata_Transcriptome.</title>
        <authorList>
            <person name="Meera S.P."/>
            <person name="Sreeshan A."/>
            <person name="Augustine A."/>
        </authorList>
    </citation>
    <scope>NUCLEOTIDE SEQUENCE</scope>
    <source>
        <tissue evidence="1">Leaf</tissue>
    </source>
</reference>
<proteinExistence type="predicted"/>
<accession>A0A2P2L9H6</accession>
<protein>
    <submittedName>
        <fullName evidence="1">Uncharacterized protein</fullName>
    </submittedName>
</protein>
<name>A0A2P2L9H6_RHIMU</name>
<dbReference type="EMBL" id="GGEC01034144">
    <property type="protein sequence ID" value="MBX14628.1"/>
    <property type="molecule type" value="Transcribed_RNA"/>
</dbReference>
<evidence type="ECO:0000313" key="1">
    <source>
        <dbReference type="EMBL" id="MBX14628.1"/>
    </source>
</evidence>
<sequence>MVIGYSRWVEHVLSC</sequence>